<dbReference type="InterPro" id="IPR000847">
    <property type="entry name" value="LysR_HTH_N"/>
</dbReference>
<dbReference type="Gene3D" id="1.10.10.10">
    <property type="entry name" value="Winged helix-like DNA-binding domain superfamily/Winged helix DNA-binding domain"/>
    <property type="match status" value="1"/>
</dbReference>
<keyword evidence="4" id="KW-0804">Transcription</keyword>
<comment type="similarity">
    <text evidence="1">Belongs to the LysR transcriptional regulatory family.</text>
</comment>
<dbReference type="OrthoDB" id="9808620at2"/>
<dbReference type="SUPFAM" id="SSF53850">
    <property type="entry name" value="Periplasmic binding protein-like II"/>
    <property type="match status" value="1"/>
</dbReference>
<evidence type="ECO:0000259" key="5">
    <source>
        <dbReference type="PROSITE" id="PS50931"/>
    </source>
</evidence>
<accession>A0A1J5NDE5</accession>
<evidence type="ECO:0000313" key="6">
    <source>
        <dbReference type="EMBL" id="OIQ51255.1"/>
    </source>
</evidence>
<evidence type="ECO:0000256" key="3">
    <source>
        <dbReference type="ARBA" id="ARBA00023125"/>
    </source>
</evidence>
<evidence type="ECO:0000256" key="2">
    <source>
        <dbReference type="ARBA" id="ARBA00023015"/>
    </source>
</evidence>
<keyword evidence="3" id="KW-0238">DNA-binding</keyword>
<gene>
    <name evidence="6" type="primary">cysL_4</name>
    <name evidence="6" type="ORF">BerOc1_03205</name>
</gene>
<dbReference type="PRINTS" id="PR00039">
    <property type="entry name" value="HTHLYSR"/>
</dbReference>
<comment type="caution">
    <text evidence="6">The sequence shown here is derived from an EMBL/GenBank/DDBJ whole genome shotgun (WGS) entry which is preliminary data.</text>
</comment>
<dbReference type="InterPro" id="IPR047788">
    <property type="entry name" value="LysR-like_Sec_metab"/>
</dbReference>
<dbReference type="NCBIfam" id="NF040786">
    <property type="entry name" value="LysR_Sec_metab"/>
    <property type="match status" value="1"/>
</dbReference>
<dbReference type="RefSeq" id="WP_071546652.1">
    <property type="nucleotide sequence ID" value="NZ_LKAQ01000004.1"/>
</dbReference>
<dbReference type="InterPro" id="IPR036390">
    <property type="entry name" value="WH_DNA-bd_sf"/>
</dbReference>
<dbReference type="InterPro" id="IPR036388">
    <property type="entry name" value="WH-like_DNA-bd_sf"/>
</dbReference>
<dbReference type="SUPFAM" id="SSF46785">
    <property type="entry name" value="Winged helix' DNA-binding domain"/>
    <property type="match status" value="1"/>
</dbReference>
<dbReference type="InterPro" id="IPR005119">
    <property type="entry name" value="LysR_subst-bd"/>
</dbReference>
<evidence type="ECO:0000256" key="4">
    <source>
        <dbReference type="ARBA" id="ARBA00023163"/>
    </source>
</evidence>
<reference evidence="6 7" key="1">
    <citation type="submission" date="2015-09" db="EMBL/GenBank/DDBJ databases">
        <title>Genome of Desulfovibrio dechloracetivorans BerOc1, a mercury methylating strain isolated from highly hydrocarbons and metals contaminated coastal sediments.</title>
        <authorList>
            <person name="Goni Urriza M."/>
            <person name="Gassie C."/>
            <person name="Bouchez O."/>
            <person name="Klopp C."/>
            <person name="Ranchou-Peyruse A."/>
            <person name="Remy G."/>
        </authorList>
    </citation>
    <scope>NUCLEOTIDE SEQUENCE [LARGE SCALE GENOMIC DNA]</scope>
    <source>
        <strain evidence="6 7">BerOc1</strain>
    </source>
</reference>
<feature type="domain" description="HTH lysR-type" evidence="5">
    <location>
        <begin position="1"/>
        <end position="58"/>
    </location>
</feature>
<protein>
    <submittedName>
        <fullName evidence="6">HTH-type transcriptional regulator CysL</fullName>
    </submittedName>
</protein>
<dbReference type="AlphaFoldDB" id="A0A1J5NDE5"/>
<sequence>MDIRKLEAFCKVYELQSFSRAGEAMFLSQPTISSHVANLEDELGVKLFDRLGRKIMPTQAGDVLYESMVTIFRNLDRAKAAIEVLRDRVVGELQVGCSTIPSHSILPELLKSFSAKYPEVSFVVHTGDSSEVIKKVSSGDWPVGIVGKRPEEEELTAKLLARDETILVASPNAPWLPAGGEPSMEELVQLPWIMRIQGSATRMVLENALNKAGYSLQGLNIRCKVEGTCESLAHAVHGVGLCFTSRLAAQSLLDSGEVVRIKVPALEGRREFYLIHHSGRYMFPALKAFVEFHA</sequence>
<evidence type="ECO:0000256" key="1">
    <source>
        <dbReference type="ARBA" id="ARBA00009437"/>
    </source>
</evidence>
<dbReference type="Pfam" id="PF03466">
    <property type="entry name" value="LysR_substrate"/>
    <property type="match status" value="1"/>
</dbReference>
<proteinExistence type="inferred from homology"/>
<dbReference type="GO" id="GO:0000976">
    <property type="term" value="F:transcription cis-regulatory region binding"/>
    <property type="evidence" value="ECO:0007669"/>
    <property type="project" value="TreeGrafter"/>
</dbReference>
<keyword evidence="7" id="KW-1185">Reference proteome</keyword>
<dbReference type="PROSITE" id="PS50931">
    <property type="entry name" value="HTH_LYSR"/>
    <property type="match status" value="1"/>
</dbReference>
<evidence type="ECO:0000313" key="7">
    <source>
        <dbReference type="Proteomes" id="UP000181901"/>
    </source>
</evidence>
<dbReference type="PANTHER" id="PTHR30126">
    <property type="entry name" value="HTH-TYPE TRANSCRIPTIONAL REGULATOR"/>
    <property type="match status" value="1"/>
</dbReference>
<dbReference type="FunFam" id="1.10.10.10:FF:000001">
    <property type="entry name" value="LysR family transcriptional regulator"/>
    <property type="match status" value="1"/>
</dbReference>
<dbReference type="EMBL" id="LKAQ01000004">
    <property type="protein sequence ID" value="OIQ51255.1"/>
    <property type="molecule type" value="Genomic_DNA"/>
</dbReference>
<dbReference type="Proteomes" id="UP000181901">
    <property type="component" value="Unassembled WGS sequence"/>
</dbReference>
<dbReference type="PANTHER" id="PTHR30126:SF64">
    <property type="entry name" value="HTH-TYPE TRANSCRIPTIONAL REGULATOR CITR"/>
    <property type="match status" value="1"/>
</dbReference>
<dbReference type="GO" id="GO:0003700">
    <property type="term" value="F:DNA-binding transcription factor activity"/>
    <property type="evidence" value="ECO:0007669"/>
    <property type="project" value="InterPro"/>
</dbReference>
<keyword evidence="2" id="KW-0805">Transcription regulation</keyword>
<organism evidence="6 7">
    <name type="scientific">Pseudodesulfovibrio hydrargyri</name>
    <dbReference type="NCBI Taxonomy" id="2125990"/>
    <lineage>
        <taxon>Bacteria</taxon>
        <taxon>Pseudomonadati</taxon>
        <taxon>Thermodesulfobacteriota</taxon>
        <taxon>Desulfovibrionia</taxon>
        <taxon>Desulfovibrionales</taxon>
        <taxon>Desulfovibrionaceae</taxon>
    </lineage>
</organism>
<dbReference type="Pfam" id="PF00126">
    <property type="entry name" value="HTH_1"/>
    <property type="match status" value="1"/>
</dbReference>
<dbReference type="Gene3D" id="3.40.190.290">
    <property type="match status" value="1"/>
</dbReference>
<name>A0A1J5NDE5_9BACT</name>